<organism evidence="7 8">
    <name type="scientific">Dendrobium thyrsiflorum</name>
    <name type="common">Pinecone-like raceme dendrobium</name>
    <name type="synonym">Orchid</name>
    <dbReference type="NCBI Taxonomy" id="117978"/>
    <lineage>
        <taxon>Eukaryota</taxon>
        <taxon>Viridiplantae</taxon>
        <taxon>Streptophyta</taxon>
        <taxon>Embryophyta</taxon>
        <taxon>Tracheophyta</taxon>
        <taxon>Spermatophyta</taxon>
        <taxon>Magnoliopsida</taxon>
        <taxon>Liliopsida</taxon>
        <taxon>Asparagales</taxon>
        <taxon>Orchidaceae</taxon>
        <taxon>Epidendroideae</taxon>
        <taxon>Malaxideae</taxon>
        <taxon>Dendrobiinae</taxon>
        <taxon>Dendrobium</taxon>
    </lineage>
</organism>
<dbReference type="PANTHER" id="PTHR46214">
    <property type="entry name" value="ZINC FINGER, RING-CH-TYPE"/>
    <property type="match status" value="1"/>
</dbReference>
<keyword evidence="5" id="KW-0812">Transmembrane</keyword>
<dbReference type="AlphaFoldDB" id="A0ABD0VFQ1"/>
<proteinExistence type="predicted"/>
<evidence type="ECO:0000256" key="3">
    <source>
        <dbReference type="ARBA" id="ARBA00022833"/>
    </source>
</evidence>
<evidence type="ECO:0000313" key="8">
    <source>
        <dbReference type="Proteomes" id="UP001552299"/>
    </source>
</evidence>
<keyword evidence="3" id="KW-0862">Zinc</keyword>
<evidence type="ECO:0000313" key="7">
    <source>
        <dbReference type="EMBL" id="KAL0923972.1"/>
    </source>
</evidence>
<accession>A0ABD0VFQ1</accession>
<dbReference type="InterPro" id="IPR011016">
    <property type="entry name" value="Znf_RING-CH"/>
</dbReference>
<keyword evidence="2" id="KW-0863">Zinc-finger</keyword>
<comment type="caution">
    <text evidence="7">The sequence shown here is derived from an EMBL/GenBank/DDBJ whole genome shotgun (WGS) entry which is preliminary data.</text>
</comment>
<keyword evidence="5" id="KW-1133">Transmembrane helix</keyword>
<name>A0ABD0VFQ1_DENTH</name>
<evidence type="ECO:0000256" key="1">
    <source>
        <dbReference type="ARBA" id="ARBA00022723"/>
    </source>
</evidence>
<protein>
    <recommendedName>
        <fullName evidence="6">RING-CH-type domain-containing protein</fullName>
    </recommendedName>
</protein>
<dbReference type="SUPFAM" id="SSF57850">
    <property type="entry name" value="RING/U-box"/>
    <property type="match status" value="1"/>
</dbReference>
<feature type="transmembrane region" description="Helical" evidence="5">
    <location>
        <begin position="193"/>
        <end position="209"/>
    </location>
</feature>
<keyword evidence="1" id="KW-0479">Metal-binding</keyword>
<dbReference type="EMBL" id="JANQDX010000005">
    <property type="protein sequence ID" value="KAL0923972.1"/>
    <property type="molecule type" value="Genomic_DNA"/>
</dbReference>
<feature type="region of interest" description="Disordered" evidence="4">
    <location>
        <begin position="1"/>
        <end position="20"/>
    </location>
</feature>
<dbReference type="Gene3D" id="3.30.40.10">
    <property type="entry name" value="Zinc/RING finger domain, C3HC4 (zinc finger)"/>
    <property type="match status" value="1"/>
</dbReference>
<dbReference type="PANTHER" id="PTHR46214:SF8">
    <property type="entry name" value="RING_FYVE_PHD ZINC FINGER SUPERFAMILY PROTEIN"/>
    <property type="match status" value="1"/>
</dbReference>
<reference evidence="7 8" key="1">
    <citation type="journal article" date="2024" name="Plant Biotechnol. J.">
        <title>Dendrobium thyrsiflorum genome and its molecular insights into genes involved in important horticultural traits.</title>
        <authorList>
            <person name="Chen B."/>
            <person name="Wang J.Y."/>
            <person name="Zheng P.J."/>
            <person name="Li K.L."/>
            <person name="Liang Y.M."/>
            <person name="Chen X.F."/>
            <person name="Zhang C."/>
            <person name="Zhao X."/>
            <person name="He X."/>
            <person name="Zhang G.Q."/>
            <person name="Liu Z.J."/>
            <person name="Xu Q."/>
        </authorList>
    </citation>
    <scope>NUCLEOTIDE SEQUENCE [LARGE SCALE GENOMIC DNA]</scope>
    <source>
        <strain evidence="7">GZMU011</strain>
    </source>
</reference>
<gene>
    <name evidence="7" type="ORF">M5K25_004765</name>
</gene>
<evidence type="ECO:0000256" key="4">
    <source>
        <dbReference type="SAM" id="MobiDB-lite"/>
    </source>
</evidence>
<evidence type="ECO:0000256" key="2">
    <source>
        <dbReference type="ARBA" id="ARBA00022771"/>
    </source>
</evidence>
<dbReference type="SMART" id="SM00744">
    <property type="entry name" value="RINGv"/>
    <property type="match status" value="1"/>
</dbReference>
<evidence type="ECO:0000259" key="6">
    <source>
        <dbReference type="PROSITE" id="PS51292"/>
    </source>
</evidence>
<dbReference type="Pfam" id="PF12906">
    <property type="entry name" value="RINGv"/>
    <property type="match status" value="1"/>
</dbReference>
<dbReference type="InterPro" id="IPR013083">
    <property type="entry name" value="Znf_RING/FYVE/PHD"/>
</dbReference>
<dbReference type="Proteomes" id="UP001552299">
    <property type="component" value="Unassembled WGS sequence"/>
</dbReference>
<sequence>MRCTERAAMNSGATNAGMTGSLRISPEESVFITVNSVENDCSSDGDGSLKVFGIRAASNEGNAPSALSFKQDKRDSGKGKEKEKFIDLIVECSGEDKVCRICHLRPEIGESAAAGWKLIQIGCGCKGELGHAHRSCAEAWFRLKRNRICEICGLSAKNVFGVEDSSFMELWNEGRKDRDDSVRCCTRKSVCNTLLYFIVGAFVVSWFFRPKLF</sequence>
<dbReference type="PROSITE" id="PS51292">
    <property type="entry name" value="ZF_RING_CH"/>
    <property type="match status" value="1"/>
</dbReference>
<dbReference type="GO" id="GO:0008270">
    <property type="term" value="F:zinc ion binding"/>
    <property type="evidence" value="ECO:0007669"/>
    <property type="project" value="UniProtKB-KW"/>
</dbReference>
<evidence type="ECO:0000256" key="5">
    <source>
        <dbReference type="SAM" id="Phobius"/>
    </source>
</evidence>
<feature type="domain" description="RING-CH-type" evidence="6">
    <location>
        <begin position="91"/>
        <end position="159"/>
    </location>
</feature>
<keyword evidence="8" id="KW-1185">Reference proteome</keyword>
<keyword evidence="5" id="KW-0472">Membrane</keyword>